<evidence type="ECO:0000259" key="2">
    <source>
        <dbReference type="Pfam" id="PF11887"/>
    </source>
</evidence>
<gene>
    <name evidence="3" type="ORF">FHU31_004279</name>
</gene>
<dbReference type="GO" id="GO:0051701">
    <property type="term" value="P:biological process involved in interaction with host"/>
    <property type="evidence" value="ECO:0007669"/>
    <property type="project" value="TreeGrafter"/>
</dbReference>
<dbReference type="Proteomes" id="UP000547444">
    <property type="component" value="Unassembled WGS sequence"/>
</dbReference>
<keyword evidence="4" id="KW-1185">Reference proteome</keyword>
<proteinExistence type="predicted"/>
<dbReference type="InterPro" id="IPR024516">
    <property type="entry name" value="Mce_C"/>
</dbReference>
<dbReference type="PANTHER" id="PTHR33371:SF19">
    <property type="entry name" value="MCE-FAMILY PROTEIN MCE4A"/>
    <property type="match status" value="1"/>
</dbReference>
<dbReference type="Pfam" id="PF11887">
    <property type="entry name" value="Mce4_CUP1"/>
    <property type="match status" value="1"/>
</dbReference>
<evidence type="ECO:0000259" key="1">
    <source>
        <dbReference type="Pfam" id="PF02470"/>
    </source>
</evidence>
<feature type="domain" description="Mammalian cell entry C-terminal" evidence="2">
    <location>
        <begin position="103"/>
        <end position="316"/>
    </location>
</feature>
<protein>
    <submittedName>
        <fullName evidence="3">Virulence factor Mce-like protein</fullName>
    </submittedName>
</protein>
<dbReference type="InterPro" id="IPR005693">
    <property type="entry name" value="Mce"/>
</dbReference>
<dbReference type="InterPro" id="IPR052336">
    <property type="entry name" value="MlaD_Phospholipid_Transporter"/>
</dbReference>
<feature type="domain" description="Mce/MlaD" evidence="1">
    <location>
        <begin position="19"/>
        <end position="97"/>
    </location>
</feature>
<dbReference type="GO" id="GO:0005576">
    <property type="term" value="C:extracellular region"/>
    <property type="evidence" value="ECO:0007669"/>
    <property type="project" value="TreeGrafter"/>
</dbReference>
<accession>A0A7X5ZEI8</accession>
<dbReference type="NCBIfam" id="TIGR00996">
    <property type="entry name" value="Mtu_fam_mce"/>
    <property type="match status" value="1"/>
</dbReference>
<reference evidence="3 4" key="1">
    <citation type="submission" date="2020-03" db="EMBL/GenBank/DDBJ databases">
        <title>Sequencing the genomes of 1000 actinobacteria strains.</title>
        <authorList>
            <person name="Klenk H.-P."/>
        </authorList>
    </citation>
    <scope>NUCLEOTIDE SEQUENCE [LARGE SCALE GENOMIC DNA]</scope>
    <source>
        <strain evidence="3 4">DSM 44556</strain>
    </source>
</reference>
<evidence type="ECO:0000313" key="3">
    <source>
        <dbReference type="EMBL" id="NIH97289.1"/>
    </source>
</evidence>
<sequence length="379" mass="39602">MAVIVALALTQFSGGFNSGVQLTVISDRAGLVMNPDAKVKLRDVQVGKVVSIDDRVDGSAVLHLQIDPDSVAVIPANVRVDIASSTVFGAKYVQLVAPADASADSVHPGQVIAGEHVTVEINTVFEQLTDVLSAVQPEQLNQTLTALSSALNGRGAKVAQAISDTDTALQQLEPSLGNLGHDIATANPVLTTLADVAPDLLTTLHNATTIGATIVERKTDLDALLVSVIGLADTGQEVIGSNRSTLTDLLHLLVPVTELTDRYEHALNCALAGAVELAKTPPLRVPGAEVMASLLWGADPYRYPGDLPKVAATGGPQCVGLPRLPFETRPPYVVADVGTNQYKYGNQGIELNTAGLKEWLLGHPVEGPPRNSAQIGMPG</sequence>
<dbReference type="InterPro" id="IPR003399">
    <property type="entry name" value="Mce/MlaD"/>
</dbReference>
<dbReference type="Pfam" id="PF02470">
    <property type="entry name" value="MlaD"/>
    <property type="match status" value="1"/>
</dbReference>
<dbReference type="AlphaFoldDB" id="A0A7X5ZEI8"/>
<comment type="caution">
    <text evidence="3">The sequence shown here is derived from an EMBL/GenBank/DDBJ whole genome shotgun (WGS) entry which is preliminary data.</text>
</comment>
<organism evidence="3 4">
    <name type="scientific">Mycolicibacterium fluoranthenivorans</name>
    <dbReference type="NCBI Taxonomy" id="258505"/>
    <lineage>
        <taxon>Bacteria</taxon>
        <taxon>Bacillati</taxon>
        <taxon>Actinomycetota</taxon>
        <taxon>Actinomycetes</taxon>
        <taxon>Mycobacteriales</taxon>
        <taxon>Mycobacteriaceae</taxon>
        <taxon>Mycolicibacterium</taxon>
    </lineage>
</organism>
<dbReference type="EMBL" id="JAANOW010000002">
    <property type="protein sequence ID" value="NIH97289.1"/>
    <property type="molecule type" value="Genomic_DNA"/>
</dbReference>
<evidence type="ECO:0000313" key="4">
    <source>
        <dbReference type="Proteomes" id="UP000547444"/>
    </source>
</evidence>
<dbReference type="PANTHER" id="PTHR33371">
    <property type="entry name" value="INTERMEMBRANE PHOSPHOLIPID TRANSPORT SYSTEM BINDING PROTEIN MLAD-RELATED"/>
    <property type="match status" value="1"/>
</dbReference>
<name>A0A7X5ZEI8_9MYCO</name>